<dbReference type="Proteomes" id="UP001566204">
    <property type="component" value="Unassembled WGS sequence"/>
</dbReference>
<proteinExistence type="predicted"/>
<reference evidence="1 2" key="1">
    <citation type="submission" date="2024-06" db="EMBL/GenBank/DDBJ databases">
        <title>Soil Sphingobacterium thalpophilum.</title>
        <authorList>
            <person name="Yang J."/>
            <person name="Li J."/>
        </authorList>
    </citation>
    <scope>NUCLEOTIDE SEQUENCE [LARGE SCALE GENOMIC DNA]</scope>
    <source>
        <strain evidence="1 2">22g91tb</strain>
    </source>
</reference>
<keyword evidence="2" id="KW-1185">Reference proteome</keyword>
<gene>
    <name evidence="1" type="ORF">ABTW24_06835</name>
</gene>
<dbReference type="EMBL" id="JBEOQB010000002">
    <property type="protein sequence ID" value="MEZ0451304.1"/>
    <property type="molecule type" value="Genomic_DNA"/>
</dbReference>
<evidence type="ECO:0000313" key="1">
    <source>
        <dbReference type="EMBL" id="MEZ0451304.1"/>
    </source>
</evidence>
<evidence type="ECO:0000313" key="2">
    <source>
        <dbReference type="Proteomes" id="UP001566204"/>
    </source>
</evidence>
<dbReference type="RefSeq" id="WP_324759947.1">
    <property type="nucleotide sequence ID" value="NZ_CP141191.1"/>
</dbReference>
<comment type="caution">
    <text evidence="1">The sequence shown here is derived from an EMBL/GenBank/DDBJ whole genome shotgun (WGS) entry which is preliminary data.</text>
</comment>
<organism evidence="1 2">
    <name type="scientific">Sphingobacterium thalpophilum</name>
    <dbReference type="NCBI Taxonomy" id="259"/>
    <lineage>
        <taxon>Bacteria</taxon>
        <taxon>Pseudomonadati</taxon>
        <taxon>Bacteroidota</taxon>
        <taxon>Sphingobacteriia</taxon>
        <taxon>Sphingobacteriales</taxon>
        <taxon>Sphingobacteriaceae</taxon>
        <taxon>Sphingobacterium</taxon>
    </lineage>
</organism>
<protein>
    <submittedName>
        <fullName evidence="1">Uncharacterized protein</fullName>
    </submittedName>
</protein>
<name>A0ABV4H9Y2_9SPHI</name>
<accession>A0ABV4H9Y2</accession>
<sequence length="165" mass="18630">MGKLIIFNIKSHLGKRSCIILCALILLIISSTAFSQKLTVTFDASGNQTKRVWVCINCPTLNSDNITSVGNSQSDMIKISKDYTLHINRDGKTVQIHSENEDKTIIPIISLVNFEDRRKVAIDSFKKKGIIGFATDKLVPRIYLLRICIGDNHWTEIIIEKVREV</sequence>